<organism evidence="1 2">
    <name type="scientific">Plectus sambesii</name>
    <dbReference type="NCBI Taxonomy" id="2011161"/>
    <lineage>
        <taxon>Eukaryota</taxon>
        <taxon>Metazoa</taxon>
        <taxon>Ecdysozoa</taxon>
        <taxon>Nematoda</taxon>
        <taxon>Chromadorea</taxon>
        <taxon>Plectida</taxon>
        <taxon>Plectina</taxon>
        <taxon>Plectoidea</taxon>
        <taxon>Plectidae</taxon>
        <taxon>Plectus</taxon>
    </lineage>
</organism>
<protein>
    <submittedName>
        <fullName evidence="2">Uncharacterized protein</fullName>
    </submittedName>
</protein>
<keyword evidence="1" id="KW-1185">Reference proteome</keyword>
<sequence length="77" mass="8658">SSGGEYDGTLYHPRYLILQKMAELYRRGGYGLAKNAQRAGELYNEAAEAAMEAMKGKLANKMYQMAEEAFAEIEEEE</sequence>
<dbReference type="WBParaSite" id="PSAMB.scaffold2585size22384.g18397.t1">
    <property type="protein sequence ID" value="PSAMB.scaffold2585size22384.g18397.t1"/>
    <property type="gene ID" value="PSAMB.scaffold2585size22384.g18397"/>
</dbReference>
<evidence type="ECO:0000313" key="2">
    <source>
        <dbReference type="WBParaSite" id="PSAMB.scaffold2585size22384.g18397.t1"/>
    </source>
</evidence>
<proteinExistence type="predicted"/>
<dbReference type="AlphaFoldDB" id="A0A914VVC8"/>
<accession>A0A914VVC8</accession>
<name>A0A914VVC8_9BILA</name>
<evidence type="ECO:0000313" key="1">
    <source>
        <dbReference type="Proteomes" id="UP000887566"/>
    </source>
</evidence>
<dbReference type="Proteomes" id="UP000887566">
    <property type="component" value="Unplaced"/>
</dbReference>
<reference evidence="2" key="1">
    <citation type="submission" date="2022-11" db="UniProtKB">
        <authorList>
            <consortium name="WormBaseParasite"/>
        </authorList>
    </citation>
    <scope>IDENTIFICATION</scope>
</reference>